<accession>A0AAD4BV64</accession>
<dbReference type="AlphaFoldDB" id="A0AAD4BV64"/>
<evidence type="ECO:0000313" key="3">
    <source>
        <dbReference type="Proteomes" id="UP001194468"/>
    </source>
</evidence>
<reference evidence="2" key="2">
    <citation type="journal article" date="2020" name="Nat. Commun.">
        <title>Large-scale genome sequencing of mycorrhizal fungi provides insights into the early evolution of symbiotic traits.</title>
        <authorList>
            <person name="Miyauchi S."/>
            <person name="Kiss E."/>
            <person name="Kuo A."/>
            <person name="Drula E."/>
            <person name="Kohler A."/>
            <person name="Sanchez-Garcia M."/>
            <person name="Morin E."/>
            <person name="Andreopoulos B."/>
            <person name="Barry K.W."/>
            <person name="Bonito G."/>
            <person name="Buee M."/>
            <person name="Carver A."/>
            <person name="Chen C."/>
            <person name="Cichocki N."/>
            <person name="Clum A."/>
            <person name="Culley D."/>
            <person name="Crous P.W."/>
            <person name="Fauchery L."/>
            <person name="Girlanda M."/>
            <person name="Hayes R.D."/>
            <person name="Keri Z."/>
            <person name="LaButti K."/>
            <person name="Lipzen A."/>
            <person name="Lombard V."/>
            <person name="Magnuson J."/>
            <person name="Maillard F."/>
            <person name="Murat C."/>
            <person name="Nolan M."/>
            <person name="Ohm R.A."/>
            <person name="Pangilinan J."/>
            <person name="Pereira M.F."/>
            <person name="Perotto S."/>
            <person name="Peter M."/>
            <person name="Pfister S."/>
            <person name="Riley R."/>
            <person name="Sitrit Y."/>
            <person name="Stielow J.B."/>
            <person name="Szollosi G."/>
            <person name="Zifcakova L."/>
            <person name="Stursova M."/>
            <person name="Spatafora J.W."/>
            <person name="Tedersoo L."/>
            <person name="Vaario L.M."/>
            <person name="Yamada A."/>
            <person name="Yan M."/>
            <person name="Wang P."/>
            <person name="Xu J."/>
            <person name="Bruns T."/>
            <person name="Baldrian P."/>
            <person name="Vilgalys R."/>
            <person name="Dunand C."/>
            <person name="Henrissat B."/>
            <person name="Grigoriev I.V."/>
            <person name="Hibbett D."/>
            <person name="Nagy L.G."/>
            <person name="Martin F.M."/>
        </authorList>
    </citation>
    <scope>NUCLEOTIDE SEQUENCE</scope>
    <source>
        <strain evidence="2">BED1</strain>
    </source>
</reference>
<organism evidence="2 3">
    <name type="scientific">Boletus edulis BED1</name>
    <dbReference type="NCBI Taxonomy" id="1328754"/>
    <lineage>
        <taxon>Eukaryota</taxon>
        <taxon>Fungi</taxon>
        <taxon>Dikarya</taxon>
        <taxon>Basidiomycota</taxon>
        <taxon>Agaricomycotina</taxon>
        <taxon>Agaricomycetes</taxon>
        <taxon>Agaricomycetidae</taxon>
        <taxon>Boletales</taxon>
        <taxon>Boletineae</taxon>
        <taxon>Boletaceae</taxon>
        <taxon>Boletoideae</taxon>
        <taxon>Boletus</taxon>
    </lineage>
</organism>
<keyword evidence="3" id="KW-1185">Reference proteome</keyword>
<feature type="region of interest" description="Disordered" evidence="1">
    <location>
        <begin position="119"/>
        <end position="145"/>
    </location>
</feature>
<evidence type="ECO:0000256" key="1">
    <source>
        <dbReference type="SAM" id="MobiDB-lite"/>
    </source>
</evidence>
<proteinExistence type="predicted"/>
<comment type="caution">
    <text evidence="2">The sequence shown here is derived from an EMBL/GenBank/DDBJ whole genome shotgun (WGS) entry which is preliminary data.</text>
</comment>
<gene>
    <name evidence="2" type="ORF">L210DRAFT_876828</name>
</gene>
<sequence>MWPEHSAALPDIPNNATMLPDQTETLANAINQHQLQLRCWMHWHAGTGASHSVNSKTTKILSRLLQPNKQKKQPCEVYLKTYFKIRVQLEITKGMLITEMFEAESPEFKAEVQRISDQQIKDNRKHGKGVEGMARVQPDDNESDINDDVKTNPVILHNNIQQCGPVLQHMIDHFSHKTQWMLTILMGGPNPLDPKGGNVITSLHSGRMKNGHDFSQLYPKFNSEVVDAFGEFLSCACSKFAITIYNLNLTNDLK</sequence>
<evidence type="ECO:0000313" key="2">
    <source>
        <dbReference type="EMBL" id="KAF8440265.1"/>
    </source>
</evidence>
<name>A0AAD4BV64_BOLED</name>
<protein>
    <submittedName>
        <fullName evidence="2">Uncharacterized protein</fullName>
    </submittedName>
</protein>
<dbReference type="Proteomes" id="UP001194468">
    <property type="component" value="Unassembled WGS sequence"/>
</dbReference>
<dbReference type="EMBL" id="WHUW01000012">
    <property type="protein sequence ID" value="KAF8440265.1"/>
    <property type="molecule type" value="Genomic_DNA"/>
</dbReference>
<reference evidence="2" key="1">
    <citation type="submission" date="2019-10" db="EMBL/GenBank/DDBJ databases">
        <authorList>
            <consortium name="DOE Joint Genome Institute"/>
            <person name="Kuo A."/>
            <person name="Miyauchi S."/>
            <person name="Kiss E."/>
            <person name="Drula E."/>
            <person name="Kohler A."/>
            <person name="Sanchez-Garcia M."/>
            <person name="Andreopoulos B."/>
            <person name="Barry K.W."/>
            <person name="Bonito G."/>
            <person name="Buee M."/>
            <person name="Carver A."/>
            <person name="Chen C."/>
            <person name="Cichocki N."/>
            <person name="Clum A."/>
            <person name="Culley D."/>
            <person name="Crous P.W."/>
            <person name="Fauchery L."/>
            <person name="Girlanda M."/>
            <person name="Hayes R."/>
            <person name="Keri Z."/>
            <person name="LaButti K."/>
            <person name="Lipzen A."/>
            <person name="Lombard V."/>
            <person name="Magnuson J."/>
            <person name="Maillard F."/>
            <person name="Morin E."/>
            <person name="Murat C."/>
            <person name="Nolan M."/>
            <person name="Ohm R."/>
            <person name="Pangilinan J."/>
            <person name="Pereira M."/>
            <person name="Perotto S."/>
            <person name="Peter M."/>
            <person name="Riley R."/>
            <person name="Sitrit Y."/>
            <person name="Stielow B."/>
            <person name="Szollosi G."/>
            <person name="Zifcakova L."/>
            <person name="Stursova M."/>
            <person name="Spatafora J.W."/>
            <person name="Tedersoo L."/>
            <person name="Vaario L.-M."/>
            <person name="Yamada A."/>
            <person name="Yan M."/>
            <person name="Wang P."/>
            <person name="Xu J."/>
            <person name="Bruns T."/>
            <person name="Baldrian P."/>
            <person name="Vilgalys R."/>
            <person name="Henrissat B."/>
            <person name="Grigoriev I.V."/>
            <person name="Hibbett D."/>
            <person name="Nagy L.G."/>
            <person name="Martin F.M."/>
        </authorList>
    </citation>
    <scope>NUCLEOTIDE SEQUENCE</scope>
    <source>
        <strain evidence="2">BED1</strain>
    </source>
</reference>